<proteinExistence type="predicted"/>
<accession>A0ABU3VN52</accession>
<evidence type="ECO:0000313" key="2">
    <source>
        <dbReference type="Proteomes" id="UP001272052"/>
    </source>
</evidence>
<dbReference type="EMBL" id="JAWDKC010000008">
    <property type="protein sequence ID" value="MDV0444824.1"/>
    <property type="molecule type" value="Genomic_DNA"/>
</dbReference>
<dbReference type="RefSeq" id="WP_318785235.1">
    <property type="nucleotide sequence ID" value="NZ_JAWDKC010000008.1"/>
</dbReference>
<dbReference type="Proteomes" id="UP001272052">
    <property type="component" value="Unassembled WGS sequence"/>
</dbReference>
<reference evidence="1 2" key="1">
    <citation type="submission" date="2023-06" db="EMBL/GenBank/DDBJ databases">
        <title>Genome sequence of Methanimicrococcus sp. At1.</title>
        <authorList>
            <person name="Protasov E."/>
            <person name="Platt K."/>
            <person name="Poehlein A."/>
            <person name="Daniel R."/>
            <person name="Brune A."/>
        </authorList>
    </citation>
    <scope>NUCLEOTIDE SEQUENCE [LARGE SCALE GENOMIC DNA]</scope>
    <source>
        <strain evidence="1 2">At1</strain>
    </source>
</reference>
<evidence type="ECO:0000313" key="1">
    <source>
        <dbReference type="EMBL" id="MDV0444824.1"/>
    </source>
</evidence>
<keyword evidence="2" id="KW-1185">Reference proteome</keyword>
<name>A0ABU3VN52_9EURY</name>
<comment type="caution">
    <text evidence="1">The sequence shown here is derived from an EMBL/GenBank/DDBJ whole genome shotgun (WGS) entry which is preliminary data.</text>
</comment>
<evidence type="ECO:0008006" key="3">
    <source>
        <dbReference type="Google" id="ProtNLM"/>
    </source>
</evidence>
<organism evidence="1 2">
    <name type="scientific">Methanimicrococcus hacksteinii</name>
    <dbReference type="NCBI Taxonomy" id="3028293"/>
    <lineage>
        <taxon>Archaea</taxon>
        <taxon>Methanobacteriati</taxon>
        <taxon>Methanobacteriota</taxon>
        <taxon>Stenosarchaea group</taxon>
        <taxon>Methanomicrobia</taxon>
        <taxon>Methanosarcinales</taxon>
        <taxon>Methanosarcinaceae</taxon>
        <taxon>Methanimicrococcus</taxon>
    </lineage>
</organism>
<protein>
    <recommendedName>
        <fullName evidence="3">Lipoprotein</fullName>
    </recommendedName>
</protein>
<gene>
    <name evidence="1" type="ORF">MmiAt1_03670</name>
</gene>
<dbReference type="PROSITE" id="PS51257">
    <property type="entry name" value="PROKAR_LIPOPROTEIN"/>
    <property type="match status" value="1"/>
</dbReference>
<sequence>MEKTWFFFGFIILFVLSVFSGCIGEEAPFGGGLPATVTEFKTGAPNNVPSGGNLIQYQWNGSSSPQIYTEDELYNISDQITYVTVKEILPSKWSTEDGKIPDGFYDRAAADENGIFSASGDEYIYTLVNFSIYDMVRGQYGTSIPRQIKIYGGQVDDVVMAQSEGSPNAWDLEPGKMYLFAFKETDSEGVYTVLQYGIWNVTPKPDRYAVNPDKYGLNPLRKNVSVFYTDDYNIPPLPGHLIGEEDENGSAPVYMTQTTVCFAYESPKAAAARIKNDSTVVFYGTVKEILPAIEKDSISTPVVFTVDDSVKGNVSGDVYVKILGGYAENSGFLIDLGPYNPNPWDFKVGDKYLIYSDQSETYTLKSGEKVSYYGIAHCGIFVVNE</sequence>